<comment type="similarity">
    <text evidence="2">Belongs to the RmuC family.</text>
</comment>
<evidence type="ECO:0000256" key="2">
    <source>
        <dbReference type="ARBA" id="ARBA00009840"/>
    </source>
</evidence>
<reference evidence="6" key="1">
    <citation type="submission" date="2020-02" db="EMBL/GenBank/DDBJ databases">
        <authorList>
            <person name="Meier V. D."/>
        </authorList>
    </citation>
    <scope>NUCLEOTIDE SEQUENCE</scope>
    <source>
        <strain evidence="6">AVDCRST_MAG46</strain>
    </source>
</reference>
<evidence type="ECO:0000256" key="3">
    <source>
        <dbReference type="ARBA" id="ARBA00023054"/>
    </source>
</evidence>
<dbReference type="AlphaFoldDB" id="A0A6J4LTV6"/>
<dbReference type="PANTHER" id="PTHR30563:SF0">
    <property type="entry name" value="DNA RECOMBINATION PROTEIN RMUC"/>
    <property type="match status" value="1"/>
</dbReference>
<proteinExistence type="inferred from homology"/>
<dbReference type="Pfam" id="PF02646">
    <property type="entry name" value="RmuC"/>
    <property type="match status" value="1"/>
</dbReference>
<name>A0A6J4LTV6_9ACTN</name>
<keyword evidence="3" id="KW-0175">Coiled coil</keyword>
<evidence type="ECO:0000256" key="1">
    <source>
        <dbReference type="ARBA" id="ARBA00003416"/>
    </source>
</evidence>
<comment type="function">
    <text evidence="1">Involved in DNA recombination.</text>
</comment>
<accession>A0A6J4LTV6</accession>
<keyword evidence="4" id="KW-0233">DNA recombination</keyword>
<feature type="region of interest" description="Disordered" evidence="5">
    <location>
        <begin position="343"/>
        <end position="368"/>
    </location>
</feature>
<feature type="compositionally biased region" description="Basic and acidic residues" evidence="5">
    <location>
        <begin position="358"/>
        <end position="368"/>
    </location>
</feature>
<sequence>MDTTTAVIALLALLLGLAGGVLVGSGLLRREALDLGGHLQATTSATRSAVAPVRDSLDRFDARLRELEGSRIEWHAQLREQVEAVRVTGESLRKETASLATALRRPHVRGRWGELHLRRAVELAGLVDRCDFTEQVSLTDSEGTVRPDLVVHLAGGRNVVVDSKVPLDAFLDATSAEDDAERDAALVRHARQLRAHVDGLASKRYWSQLGGAPEFVVLFVPGDAFLSEALTTAPDLLEYAAQRSVILATPSTLIALLRTVALAWREESVTESAREVQGLARELYDRLATFGGHVDKLGRSLSTSVDSYNRAVASLEGRVLVTARRMRDLQGADVPLEPPVSVERAVRPLATPELSVQPEHEGPARRAG</sequence>
<gene>
    <name evidence="6" type="ORF">AVDCRST_MAG46-2030</name>
</gene>
<dbReference type="PANTHER" id="PTHR30563">
    <property type="entry name" value="DNA RECOMBINATION PROTEIN RMUC"/>
    <property type="match status" value="1"/>
</dbReference>
<dbReference type="GO" id="GO:0006310">
    <property type="term" value="P:DNA recombination"/>
    <property type="evidence" value="ECO:0007669"/>
    <property type="project" value="UniProtKB-KW"/>
</dbReference>
<evidence type="ECO:0000256" key="4">
    <source>
        <dbReference type="ARBA" id="ARBA00023172"/>
    </source>
</evidence>
<dbReference type="EMBL" id="CADCUD010000132">
    <property type="protein sequence ID" value="CAA9341729.1"/>
    <property type="molecule type" value="Genomic_DNA"/>
</dbReference>
<evidence type="ECO:0000313" key="6">
    <source>
        <dbReference type="EMBL" id="CAA9341729.1"/>
    </source>
</evidence>
<dbReference type="InterPro" id="IPR003798">
    <property type="entry name" value="DNA_recombination_RmuC"/>
</dbReference>
<organism evidence="6">
    <name type="scientific">uncultured Nocardioidaceae bacterium</name>
    <dbReference type="NCBI Taxonomy" id="253824"/>
    <lineage>
        <taxon>Bacteria</taxon>
        <taxon>Bacillati</taxon>
        <taxon>Actinomycetota</taxon>
        <taxon>Actinomycetes</taxon>
        <taxon>Propionibacteriales</taxon>
        <taxon>Nocardioidaceae</taxon>
        <taxon>environmental samples</taxon>
    </lineage>
</organism>
<protein>
    <submittedName>
        <fullName evidence="6">DNA recombination protein RmuC</fullName>
    </submittedName>
</protein>
<evidence type="ECO:0000256" key="5">
    <source>
        <dbReference type="SAM" id="MobiDB-lite"/>
    </source>
</evidence>